<dbReference type="InterPro" id="IPR015424">
    <property type="entry name" value="PyrdxlP-dep_Trfase"/>
</dbReference>
<dbReference type="UniPathway" id="UPA00334">
    <property type="reaction ID" value="UER00455"/>
</dbReference>
<comment type="caution">
    <text evidence="7">The sequence shown here is derived from an EMBL/GenBank/DDBJ whole genome shotgun (WGS) entry which is preliminary data.</text>
</comment>
<dbReference type="NCBIfam" id="TIGR01814">
    <property type="entry name" value="kynureninase"/>
    <property type="match status" value="1"/>
</dbReference>
<protein>
    <recommendedName>
        <fullName evidence="4 5">Kynureninase</fullName>
        <ecNumber evidence="4 5">3.7.1.3</ecNumber>
    </recommendedName>
    <alternativeName>
        <fullName evidence="4">Biosynthesis of nicotinic acid protein 5</fullName>
    </alternativeName>
    <alternativeName>
        <fullName evidence="4">L-kynurenine hydrolase</fullName>
    </alternativeName>
</protein>
<dbReference type="FunFam" id="3.40.640.10:FF:000031">
    <property type="entry name" value="Kynureninase"/>
    <property type="match status" value="1"/>
</dbReference>
<feature type="binding site" evidence="4">
    <location>
        <position position="241"/>
    </location>
    <ligand>
        <name>pyridoxal 5'-phosphate</name>
        <dbReference type="ChEBI" id="CHEBI:597326"/>
    </ligand>
</feature>
<comment type="catalytic activity">
    <reaction evidence="5">
        <text>3-hydroxy-L-kynurenine + H2O = 3-hydroxyanthranilate + L-alanine + H(+)</text>
        <dbReference type="Rhea" id="RHEA:25143"/>
        <dbReference type="ChEBI" id="CHEBI:15377"/>
        <dbReference type="ChEBI" id="CHEBI:15378"/>
        <dbReference type="ChEBI" id="CHEBI:36559"/>
        <dbReference type="ChEBI" id="CHEBI:57972"/>
        <dbReference type="ChEBI" id="CHEBI:58125"/>
        <dbReference type="EC" id="3.7.1.3"/>
    </reaction>
</comment>
<dbReference type="AlphaFoldDB" id="A0A8H6FBI7"/>
<dbReference type="EC" id="3.7.1.3" evidence="4 5"/>
<dbReference type="GO" id="GO:0030429">
    <property type="term" value="F:kynureninase activity"/>
    <property type="evidence" value="ECO:0007669"/>
    <property type="project" value="UniProtKB-UniRule"/>
</dbReference>
<dbReference type="InterPro" id="IPR000192">
    <property type="entry name" value="Aminotrans_V_dom"/>
</dbReference>
<evidence type="ECO:0000256" key="1">
    <source>
        <dbReference type="ARBA" id="ARBA00022642"/>
    </source>
</evidence>
<keyword evidence="3 4" id="KW-0663">Pyridoxal phosphate</keyword>
<keyword evidence="1 4" id="KW-0662">Pyridine nucleotide biosynthesis</keyword>
<keyword evidence="8" id="KW-1185">Reference proteome</keyword>
<feature type="binding site" evidence="4">
    <location>
        <position position="332"/>
    </location>
    <ligand>
        <name>pyridoxal 5'-phosphate</name>
        <dbReference type="ChEBI" id="CHEBI:597326"/>
    </ligand>
</feature>
<dbReference type="InterPro" id="IPR015422">
    <property type="entry name" value="PyrdxlP-dep_Trfase_small"/>
</dbReference>
<dbReference type="PIRSF" id="PIRSF038800">
    <property type="entry name" value="KYNU"/>
    <property type="match status" value="1"/>
</dbReference>
<dbReference type="GO" id="GO:0034354">
    <property type="term" value="P:'de novo' NAD+ biosynthetic process from L-tryptophan"/>
    <property type="evidence" value="ECO:0007669"/>
    <property type="project" value="UniProtKB-UniRule"/>
</dbReference>
<comment type="caution">
    <text evidence="4">Lacks conserved residue(s) required for the propagation of feature annotation.</text>
</comment>
<comment type="catalytic activity">
    <reaction evidence="4 5">
        <text>L-kynurenine + H2O = anthranilate + L-alanine + H(+)</text>
        <dbReference type="Rhea" id="RHEA:16813"/>
        <dbReference type="ChEBI" id="CHEBI:15377"/>
        <dbReference type="ChEBI" id="CHEBI:15378"/>
        <dbReference type="ChEBI" id="CHEBI:16567"/>
        <dbReference type="ChEBI" id="CHEBI:57959"/>
        <dbReference type="ChEBI" id="CHEBI:57972"/>
        <dbReference type="EC" id="3.7.1.3"/>
    </reaction>
</comment>
<dbReference type="SUPFAM" id="SSF53383">
    <property type="entry name" value="PLP-dependent transferases"/>
    <property type="match status" value="1"/>
</dbReference>
<feature type="binding site" evidence="4">
    <location>
        <position position="125"/>
    </location>
    <ligand>
        <name>pyridoxal 5'-phosphate</name>
        <dbReference type="ChEBI" id="CHEBI:597326"/>
    </ligand>
</feature>
<comment type="pathway">
    <text evidence="4 5">Cofactor biosynthesis; NAD(+) biosynthesis; quinolinate from L-kynurenine: step 2/3.</text>
</comment>
<dbReference type="Gene3D" id="3.90.1150.10">
    <property type="entry name" value="Aspartate Aminotransferase, domain 1"/>
    <property type="match status" value="1"/>
</dbReference>
<evidence type="ECO:0000256" key="3">
    <source>
        <dbReference type="ARBA" id="ARBA00022898"/>
    </source>
</evidence>
<feature type="modified residue" description="N6-(pyridoxal phosphate)lysine" evidence="4">
    <location>
        <position position="264"/>
    </location>
</feature>
<evidence type="ECO:0000313" key="8">
    <source>
        <dbReference type="Proteomes" id="UP000593566"/>
    </source>
</evidence>
<comment type="subcellular location">
    <subcellularLocation>
        <location evidence="4 5">Cytoplasm</location>
    </subcellularLocation>
</comment>
<feature type="binding site" evidence="4">
    <location>
        <position position="238"/>
    </location>
    <ligand>
        <name>pyridoxal 5'-phosphate</name>
        <dbReference type="ChEBI" id="CHEBI:597326"/>
    </ligand>
</feature>
<dbReference type="Pfam" id="PF22580">
    <property type="entry name" value="KYNU_C"/>
    <property type="match status" value="1"/>
</dbReference>
<dbReference type="GO" id="GO:0019805">
    <property type="term" value="P:quinolinate biosynthetic process"/>
    <property type="evidence" value="ECO:0007669"/>
    <property type="project" value="UniProtKB-UniRule"/>
</dbReference>
<feature type="binding site" evidence="4">
    <location>
        <begin position="152"/>
        <end position="155"/>
    </location>
    <ligand>
        <name>pyridoxal 5'-phosphate</name>
        <dbReference type="ChEBI" id="CHEBI:597326"/>
    </ligand>
</feature>
<dbReference type="HAMAP" id="MF_01970">
    <property type="entry name" value="Kynureninase"/>
    <property type="match status" value="1"/>
</dbReference>
<feature type="domain" description="Aminotransferase class V" evidence="6">
    <location>
        <begin position="103"/>
        <end position="281"/>
    </location>
</feature>
<gene>
    <name evidence="4" type="primary">BNA5</name>
    <name evidence="7" type="ORF">HO133_001761</name>
</gene>
<keyword evidence="2 4" id="KW-0378">Hydrolase</keyword>
<comment type="function">
    <text evidence="4 5">Catalyzes the cleavage of L-kynurenine (L-Kyn) and L-3-hydroxykynurenine (L-3OHKyn) into anthranilic acid (AA) and 3-hydroxyanthranilic acid (3-OHAA), respectively.</text>
</comment>
<dbReference type="GO" id="GO:0097053">
    <property type="term" value="P:L-kynurenine catabolic process"/>
    <property type="evidence" value="ECO:0007669"/>
    <property type="project" value="UniProtKB-UniRule"/>
</dbReference>
<sequence length="487" mass="53215">MSATQPAKLNGREHAVQLDAKDPLKSFRGEFLIPTKFESASNSDDGNRPCIYFCGNSLGPQPKRTSKRIASHLSAWATKGVLGHFTEHEDSDLPPFLHIDDAAAKLMAPLVGANTSEVAVMETLTANLHLLMASFYRPNQEKYKIIIEGKAFPSDHYAVESQIRHHNFDPKQAMVLIEPEDPTAATISTTHVLSVIDKHASTTALILLPGIQYYTGQYLDIKAITAHAHKHGIIIGWDLAHAVGNVDLRLTEWDVDFAAWCNYKYVNSGPGAIGGLFVNSRHGQVDVSATKNGADGFRDRLCGWWGGDKAMRFAMGNDFIPIPGAAGWQVGNPSALALTAVIASLEIFALTDMATIRAKSKAMTAYLEDLLLHPPSANSHYKKHLPYQIITPSNQEERGAQLSVRLEPGLLEGVMRFLEDAGVIVDERRPDVIRVAPAPLFNTFNEVWDFVTIFTSACSEAQAGTVHGSQEAAALKGRDQTGWAEIK</sequence>
<dbReference type="GO" id="GO:0019441">
    <property type="term" value="P:L-tryptophan catabolic process to kynurenine"/>
    <property type="evidence" value="ECO:0007669"/>
    <property type="project" value="TreeGrafter"/>
</dbReference>
<comment type="subunit">
    <text evidence="4 5">Homodimer.</text>
</comment>
<keyword evidence="4 5" id="KW-0963">Cytoplasm</keyword>
<evidence type="ECO:0000259" key="6">
    <source>
        <dbReference type="Pfam" id="PF00266"/>
    </source>
</evidence>
<dbReference type="Proteomes" id="UP000593566">
    <property type="component" value="Unassembled WGS sequence"/>
</dbReference>
<comment type="pathway">
    <text evidence="4 5">Amino-acid degradation; L-kynurenine degradation; L-alanine and anthranilate from L-kynurenine: step 1/1.</text>
</comment>
<dbReference type="UniPathway" id="UPA00253">
    <property type="reaction ID" value="UER00329"/>
</dbReference>
<evidence type="ECO:0000256" key="5">
    <source>
        <dbReference type="PIRNR" id="PIRNR038800"/>
    </source>
</evidence>
<evidence type="ECO:0000313" key="7">
    <source>
        <dbReference type="EMBL" id="KAF6221793.1"/>
    </source>
</evidence>
<dbReference type="GO" id="GO:0030170">
    <property type="term" value="F:pyridoxal phosphate binding"/>
    <property type="evidence" value="ECO:0007669"/>
    <property type="project" value="UniProtKB-UniRule"/>
</dbReference>
<dbReference type="GO" id="GO:0005737">
    <property type="term" value="C:cytoplasm"/>
    <property type="evidence" value="ECO:0007669"/>
    <property type="project" value="UniProtKB-SubCell"/>
</dbReference>
<dbReference type="EMBL" id="JACCJB010000013">
    <property type="protein sequence ID" value="KAF6221793.1"/>
    <property type="molecule type" value="Genomic_DNA"/>
</dbReference>
<reference evidence="7 8" key="1">
    <citation type="journal article" date="2020" name="Genomics">
        <title>Complete, high-quality genomes from long-read metagenomic sequencing of two wolf lichen thalli reveals enigmatic genome architecture.</title>
        <authorList>
            <person name="McKenzie S.K."/>
            <person name="Walston R.F."/>
            <person name="Allen J.L."/>
        </authorList>
    </citation>
    <scope>NUCLEOTIDE SEQUENCE [LARGE SCALE GENOMIC DNA]</scope>
    <source>
        <strain evidence="7">WasteWater1</strain>
    </source>
</reference>
<dbReference type="Gene3D" id="3.40.640.10">
    <property type="entry name" value="Type I PLP-dependent aspartate aminotransferase-like (Major domain)"/>
    <property type="match status" value="1"/>
</dbReference>
<proteinExistence type="inferred from homology"/>
<name>A0A8H6FBI7_9LECA</name>
<feature type="binding site" evidence="4">
    <location>
        <position position="304"/>
    </location>
    <ligand>
        <name>pyridoxal 5'-phosphate</name>
        <dbReference type="ChEBI" id="CHEBI:597326"/>
    </ligand>
</feature>
<dbReference type="InterPro" id="IPR015421">
    <property type="entry name" value="PyrdxlP-dep_Trfase_major"/>
</dbReference>
<dbReference type="GO" id="GO:0043420">
    <property type="term" value="P:anthranilate metabolic process"/>
    <property type="evidence" value="ECO:0007669"/>
    <property type="project" value="UniProtKB-UniRule"/>
</dbReference>
<dbReference type="Pfam" id="PF00266">
    <property type="entry name" value="Aminotran_5"/>
    <property type="match status" value="1"/>
</dbReference>
<feature type="binding site" evidence="4">
    <location>
        <position position="263"/>
    </location>
    <ligand>
        <name>pyridoxal 5'-phosphate</name>
        <dbReference type="ChEBI" id="CHEBI:597326"/>
    </ligand>
</feature>
<evidence type="ECO:0000256" key="2">
    <source>
        <dbReference type="ARBA" id="ARBA00022801"/>
    </source>
</evidence>
<organism evidence="7 8">
    <name type="scientific">Letharia lupina</name>
    <dbReference type="NCBI Taxonomy" id="560253"/>
    <lineage>
        <taxon>Eukaryota</taxon>
        <taxon>Fungi</taxon>
        <taxon>Dikarya</taxon>
        <taxon>Ascomycota</taxon>
        <taxon>Pezizomycotina</taxon>
        <taxon>Lecanoromycetes</taxon>
        <taxon>OSLEUM clade</taxon>
        <taxon>Lecanoromycetidae</taxon>
        <taxon>Lecanorales</taxon>
        <taxon>Lecanorineae</taxon>
        <taxon>Parmeliaceae</taxon>
        <taxon>Letharia</taxon>
    </lineage>
</organism>
<dbReference type="InterPro" id="IPR010111">
    <property type="entry name" value="Kynureninase"/>
</dbReference>
<feature type="binding site" evidence="4">
    <location>
        <position position="124"/>
    </location>
    <ligand>
        <name>pyridoxal 5'-phosphate</name>
        <dbReference type="ChEBI" id="CHEBI:597326"/>
    </ligand>
</feature>
<evidence type="ECO:0000256" key="4">
    <source>
        <dbReference type="HAMAP-Rule" id="MF_03017"/>
    </source>
</evidence>
<accession>A0A8H6FBI7</accession>
<dbReference type="PANTHER" id="PTHR14084">
    <property type="entry name" value="KYNURENINASE"/>
    <property type="match status" value="1"/>
</dbReference>
<comment type="similarity">
    <text evidence="4 5">Belongs to the kynureninase family.</text>
</comment>
<comment type="cofactor">
    <cofactor evidence="4 5">
        <name>pyridoxal 5'-phosphate</name>
        <dbReference type="ChEBI" id="CHEBI:597326"/>
    </cofactor>
</comment>
<dbReference type="PANTHER" id="PTHR14084:SF0">
    <property type="entry name" value="KYNURENINASE"/>
    <property type="match status" value="1"/>
</dbReference>